<organism evidence="2 3">
    <name type="scientific">Janibacter alittae</name>
    <dbReference type="NCBI Taxonomy" id="3115209"/>
    <lineage>
        <taxon>Bacteria</taxon>
        <taxon>Bacillati</taxon>
        <taxon>Actinomycetota</taxon>
        <taxon>Actinomycetes</taxon>
        <taxon>Micrococcales</taxon>
        <taxon>Intrasporangiaceae</taxon>
        <taxon>Janibacter</taxon>
    </lineage>
</organism>
<dbReference type="Pfam" id="PF01381">
    <property type="entry name" value="HTH_3"/>
    <property type="match status" value="1"/>
</dbReference>
<dbReference type="PROSITE" id="PS50943">
    <property type="entry name" value="HTH_CROC1"/>
    <property type="match status" value="1"/>
</dbReference>
<dbReference type="SUPFAM" id="SSF47413">
    <property type="entry name" value="lambda repressor-like DNA-binding domains"/>
    <property type="match status" value="1"/>
</dbReference>
<feature type="domain" description="HTH cro/C1-type" evidence="1">
    <location>
        <begin position="11"/>
        <end position="66"/>
    </location>
</feature>
<dbReference type="SMART" id="SM00530">
    <property type="entry name" value="HTH_XRE"/>
    <property type="match status" value="1"/>
</dbReference>
<sequence>MNHPAHGAALLRGLRQARKRTQSDLGHASGISVRTIRGLERGEIHRPQVTTLQQLALALTLSPQEQAEFMHAWATPDQAGFDRLLVDPTLSEMEQIDAMTRSALGAYRVISQNWHTSVGADRRMSTTRCQIALEAVEDGLERVFNVQNGDEHTTASRLEFVPLRGSRLFGRWDFEDSNVTVFGVALPRRLAKGQFHSYEYEVISHPDDDGTLGYSDGFIWGAPHTTRSLVVSVEFAVAPTTLRRVQKAPGMDFEFLDEVPLDDDRQAVLVLEDADPGAYGFTWTW</sequence>
<evidence type="ECO:0000313" key="3">
    <source>
        <dbReference type="Proteomes" id="UP001382727"/>
    </source>
</evidence>
<dbReference type="RefSeq" id="WP_338752127.1">
    <property type="nucleotide sequence ID" value="NZ_CP144913.1"/>
</dbReference>
<dbReference type="InterPro" id="IPR010982">
    <property type="entry name" value="Lambda_DNA-bd_dom_sf"/>
</dbReference>
<keyword evidence="3" id="KW-1185">Reference proteome</keyword>
<dbReference type="Gene3D" id="1.10.260.40">
    <property type="entry name" value="lambda repressor-like DNA-binding domains"/>
    <property type="match status" value="1"/>
</dbReference>
<evidence type="ECO:0000259" key="1">
    <source>
        <dbReference type="PROSITE" id="PS50943"/>
    </source>
</evidence>
<dbReference type="Proteomes" id="UP001382727">
    <property type="component" value="Chromosome"/>
</dbReference>
<dbReference type="CDD" id="cd00093">
    <property type="entry name" value="HTH_XRE"/>
    <property type="match status" value="1"/>
</dbReference>
<protein>
    <submittedName>
        <fullName evidence="2">Helix-turn-helix transcriptional regulator</fullName>
    </submittedName>
</protein>
<name>A0ABZ2MLB6_9MICO</name>
<accession>A0ABZ2MLB6</accession>
<dbReference type="InterPro" id="IPR001387">
    <property type="entry name" value="Cro/C1-type_HTH"/>
</dbReference>
<dbReference type="EMBL" id="CP144913">
    <property type="protein sequence ID" value="WXB77857.1"/>
    <property type="molecule type" value="Genomic_DNA"/>
</dbReference>
<proteinExistence type="predicted"/>
<reference evidence="2 3" key="1">
    <citation type="submission" date="2024-02" db="EMBL/GenBank/DDBJ databases">
        <title>Janibacter sp. nov., isolated from gut of marine sandworm.</title>
        <authorList>
            <person name="Kim B."/>
            <person name="Jun M.O."/>
            <person name="Shin N.-R."/>
        </authorList>
    </citation>
    <scope>NUCLEOTIDE SEQUENCE [LARGE SCALE GENOMIC DNA]</scope>
    <source>
        <strain evidence="2 3">A1S7</strain>
    </source>
</reference>
<gene>
    <name evidence="2" type="ORF">V1351_07215</name>
</gene>
<evidence type="ECO:0000313" key="2">
    <source>
        <dbReference type="EMBL" id="WXB77857.1"/>
    </source>
</evidence>